<evidence type="ECO:0000256" key="1">
    <source>
        <dbReference type="SAM" id="MobiDB-lite"/>
    </source>
</evidence>
<protein>
    <recommendedName>
        <fullName evidence="4">Myb-like domain-containing protein</fullName>
    </recommendedName>
</protein>
<dbReference type="Proteomes" id="UP001281614">
    <property type="component" value="Unassembled WGS sequence"/>
</dbReference>
<gene>
    <name evidence="2" type="ORF">CKAH01_15852</name>
</gene>
<evidence type="ECO:0000313" key="2">
    <source>
        <dbReference type="EMBL" id="KAK2764113.1"/>
    </source>
</evidence>
<feature type="region of interest" description="Disordered" evidence="1">
    <location>
        <begin position="163"/>
        <end position="203"/>
    </location>
</feature>
<evidence type="ECO:0000313" key="3">
    <source>
        <dbReference type="Proteomes" id="UP001281614"/>
    </source>
</evidence>
<feature type="compositionally biased region" description="Basic residues" evidence="1">
    <location>
        <begin position="23"/>
        <end position="33"/>
    </location>
</feature>
<organism evidence="2 3">
    <name type="scientific">Colletotrichum kahawae</name>
    <name type="common">Coffee berry disease fungus</name>
    <dbReference type="NCBI Taxonomy" id="34407"/>
    <lineage>
        <taxon>Eukaryota</taxon>
        <taxon>Fungi</taxon>
        <taxon>Dikarya</taxon>
        <taxon>Ascomycota</taxon>
        <taxon>Pezizomycotina</taxon>
        <taxon>Sordariomycetes</taxon>
        <taxon>Hypocreomycetidae</taxon>
        <taxon>Glomerellales</taxon>
        <taxon>Glomerellaceae</taxon>
        <taxon>Colletotrichum</taxon>
        <taxon>Colletotrichum gloeosporioides species complex</taxon>
    </lineage>
</organism>
<comment type="caution">
    <text evidence="2">The sequence shown here is derived from an EMBL/GenBank/DDBJ whole genome shotgun (WGS) entry which is preliminary data.</text>
</comment>
<accession>A0AAD9YHZ3</accession>
<keyword evidence="3" id="KW-1185">Reference proteome</keyword>
<feature type="region of interest" description="Disordered" evidence="1">
    <location>
        <begin position="1"/>
        <end position="61"/>
    </location>
</feature>
<dbReference type="EMBL" id="VYYT01000139">
    <property type="protein sequence ID" value="KAK2764113.1"/>
    <property type="molecule type" value="Genomic_DNA"/>
</dbReference>
<evidence type="ECO:0008006" key="4">
    <source>
        <dbReference type="Google" id="ProtNLM"/>
    </source>
</evidence>
<reference evidence="2" key="1">
    <citation type="submission" date="2023-02" db="EMBL/GenBank/DDBJ databases">
        <title>Colletotrichum kahawae CIFC_Que2 genome sequencing and assembly.</title>
        <authorList>
            <person name="Baroncelli R."/>
        </authorList>
    </citation>
    <scope>NUCLEOTIDE SEQUENCE</scope>
    <source>
        <strain evidence="2">CIFC_Que2</strain>
    </source>
</reference>
<proteinExistence type="predicted"/>
<sequence length="242" mass="26516">MSCDNYPLRPDGLPTLNVDNVSRRGKLTGRQRGRSPTTLEVALPPPNFSSTKPSPQKSERVPFPPIVTTIIASSGIYHTCGLSAKHLLRISNTVQTLAESSAELSGSRLGIDLLKLLLRFIRDYTTKRPSHNTTSTGNSDPCDIINQDPTLKAIAEMLSSEIVKTDESSSDSSGDDSDSDSSSVSSNHSDSPDAAGENSGLRQRRCWTPLDESRLRAWVWEGKEWSWIAGKLRRSEQAVVQH</sequence>
<name>A0AAD9YHZ3_COLKA</name>
<dbReference type="AlphaFoldDB" id="A0AAD9YHZ3"/>
<feature type="compositionally biased region" description="Low complexity" evidence="1">
    <location>
        <begin position="180"/>
        <end position="193"/>
    </location>
</feature>